<dbReference type="Gene3D" id="3.40.630.40">
    <property type="entry name" value="Zn-dependent exopeptidases"/>
    <property type="match status" value="1"/>
</dbReference>
<dbReference type="PANTHER" id="PTHR30404:SF0">
    <property type="entry name" value="N-ACETYLMURAMOYL-L-ALANINE AMIDASE AMIC"/>
    <property type="match status" value="1"/>
</dbReference>
<evidence type="ECO:0000256" key="3">
    <source>
        <dbReference type="SAM" id="SignalP"/>
    </source>
</evidence>
<evidence type="ECO:0000313" key="6">
    <source>
        <dbReference type="Proteomes" id="UP000279275"/>
    </source>
</evidence>
<feature type="region of interest" description="Disordered" evidence="2">
    <location>
        <begin position="55"/>
        <end position="93"/>
    </location>
</feature>
<dbReference type="InterPro" id="IPR002508">
    <property type="entry name" value="MurNAc-LAA_cat"/>
</dbReference>
<protein>
    <submittedName>
        <fullName evidence="5">N-acetylmuramoyl-L-alanine amidase</fullName>
    </submittedName>
</protein>
<organism evidence="5 6">
    <name type="scientific">Nocardia stercoris</name>
    <dbReference type="NCBI Taxonomy" id="2483361"/>
    <lineage>
        <taxon>Bacteria</taxon>
        <taxon>Bacillati</taxon>
        <taxon>Actinomycetota</taxon>
        <taxon>Actinomycetes</taxon>
        <taxon>Mycobacteriales</taxon>
        <taxon>Nocardiaceae</taxon>
        <taxon>Nocardia</taxon>
    </lineage>
</organism>
<reference evidence="5 6" key="1">
    <citation type="submission" date="2018-10" db="EMBL/GenBank/DDBJ databases">
        <title>Isolation from cow dung.</title>
        <authorList>
            <person name="Ling L."/>
        </authorList>
    </citation>
    <scope>NUCLEOTIDE SEQUENCE [LARGE SCALE GENOMIC DNA]</scope>
    <source>
        <strain evidence="5 6">NEAU-LL90</strain>
    </source>
</reference>
<dbReference type="GO" id="GO:0008745">
    <property type="term" value="F:N-acetylmuramoyl-L-alanine amidase activity"/>
    <property type="evidence" value="ECO:0007669"/>
    <property type="project" value="InterPro"/>
</dbReference>
<dbReference type="PANTHER" id="PTHR30404">
    <property type="entry name" value="N-ACETYLMURAMOYL-L-ALANINE AMIDASE"/>
    <property type="match status" value="1"/>
</dbReference>
<proteinExistence type="predicted"/>
<feature type="domain" description="MurNAc-LAA" evidence="4">
    <location>
        <begin position="138"/>
        <end position="259"/>
    </location>
</feature>
<sequence length="263" mass="26984">MSRRWIVPTVLFAAAMLAGCESVSAKDAAPETAPVSSAPAAAPAPAASPAERVVVIDPGHNGGGAAHPGEINRQVSDGRGGTKACNTTGTAADDGYTEHEFNWEVGELVRDALSAKGFHVIMSRTDDNGVGPCVDERGLLGNRNQAAAVVSIHADGAPATAHGFHMNYASPPLNDAQGDDSVRLATALRDSFVAAGFTPATYIGSDGLYGRSDLAGLNISDRPTALVECGNMRNAEDIATMESPDGRARLATAIADAVTAYLN</sequence>
<dbReference type="Pfam" id="PF01520">
    <property type="entry name" value="Amidase_3"/>
    <property type="match status" value="1"/>
</dbReference>
<dbReference type="AlphaFoldDB" id="A0A3M2LBS7"/>
<gene>
    <name evidence="5" type="ORF">EBN03_01155</name>
</gene>
<comment type="caution">
    <text evidence="5">The sequence shown here is derived from an EMBL/GenBank/DDBJ whole genome shotgun (WGS) entry which is preliminary data.</text>
</comment>
<feature type="chain" id="PRO_5018272830" evidence="3">
    <location>
        <begin position="26"/>
        <end position="263"/>
    </location>
</feature>
<dbReference type="Proteomes" id="UP000279275">
    <property type="component" value="Unassembled WGS sequence"/>
</dbReference>
<dbReference type="CDD" id="cd02696">
    <property type="entry name" value="MurNAc-LAA"/>
    <property type="match status" value="1"/>
</dbReference>
<dbReference type="PROSITE" id="PS51257">
    <property type="entry name" value="PROKAR_LIPOPROTEIN"/>
    <property type="match status" value="1"/>
</dbReference>
<evidence type="ECO:0000313" key="5">
    <source>
        <dbReference type="EMBL" id="RMI34987.1"/>
    </source>
</evidence>
<keyword evidence="1" id="KW-0378">Hydrolase</keyword>
<dbReference type="EMBL" id="RFFH01000001">
    <property type="protein sequence ID" value="RMI34987.1"/>
    <property type="molecule type" value="Genomic_DNA"/>
</dbReference>
<name>A0A3M2LBS7_9NOCA</name>
<keyword evidence="6" id="KW-1185">Reference proteome</keyword>
<accession>A0A3M2LBS7</accession>
<dbReference type="OrthoDB" id="3268878at2"/>
<evidence type="ECO:0000256" key="1">
    <source>
        <dbReference type="ARBA" id="ARBA00022801"/>
    </source>
</evidence>
<dbReference type="InterPro" id="IPR050695">
    <property type="entry name" value="N-acetylmuramoyl_amidase_3"/>
</dbReference>
<evidence type="ECO:0000256" key="2">
    <source>
        <dbReference type="SAM" id="MobiDB-lite"/>
    </source>
</evidence>
<evidence type="ECO:0000259" key="4">
    <source>
        <dbReference type="SMART" id="SM00646"/>
    </source>
</evidence>
<feature type="signal peptide" evidence="3">
    <location>
        <begin position="1"/>
        <end position="25"/>
    </location>
</feature>
<dbReference type="GO" id="GO:0009253">
    <property type="term" value="P:peptidoglycan catabolic process"/>
    <property type="evidence" value="ECO:0007669"/>
    <property type="project" value="InterPro"/>
</dbReference>
<dbReference type="SMART" id="SM00646">
    <property type="entry name" value="Ami_3"/>
    <property type="match status" value="1"/>
</dbReference>
<keyword evidence="3" id="KW-0732">Signal</keyword>
<dbReference type="GO" id="GO:0030288">
    <property type="term" value="C:outer membrane-bounded periplasmic space"/>
    <property type="evidence" value="ECO:0007669"/>
    <property type="project" value="TreeGrafter"/>
</dbReference>
<dbReference type="SUPFAM" id="SSF53187">
    <property type="entry name" value="Zn-dependent exopeptidases"/>
    <property type="match status" value="1"/>
</dbReference>